<evidence type="ECO:0000313" key="2">
    <source>
        <dbReference type="EMBL" id="TWR85078.1"/>
    </source>
</evidence>
<dbReference type="RefSeq" id="WP_146387689.1">
    <property type="nucleotide sequence ID" value="NZ_VFIO01000015.1"/>
</dbReference>
<protein>
    <recommendedName>
        <fullName evidence="4">DUF4230 domain-containing protein</fullName>
    </recommendedName>
</protein>
<gene>
    <name evidence="2" type="ORF">FJD38_22605</name>
</gene>
<dbReference type="Proteomes" id="UP000318428">
    <property type="component" value="Unassembled WGS sequence"/>
</dbReference>
<evidence type="ECO:0008006" key="4">
    <source>
        <dbReference type="Google" id="ProtNLM"/>
    </source>
</evidence>
<comment type="caution">
    <text evidence="2">The sequence shown here is derived from an EMBL/GenBank/DDBJ whole genome shotgun (WGS) entry which is preliminary data.</text>
</comment>
<evidence type="ECO:0000256" key="1">
    <source>
        <dbReference type="SAM" id="SignalP"/>
    </source>
</evidence>
<feature type="chain" id="PRO_5046681937" description="DUF4230 domain-containing protein" evidence="1">
    <location>
        <begin position="24"/>
        <end position="201"/>
    </location>
</feature>
<keyword evidence="1" id="KW-0732">Signal</keyword>
<feature type="signal peptide" evidence="1">
    <location>
        <begin position="1"/>
        <end position="23"/>
    </location>
</feature>
<dbReference type="PROSITE" id="PS51257">
    <property type="entry name" value="PROKAR_LIPOPROTEIN"/>
    <property type="match status" value="1"/>
</dbReference>
<keyword evidence="3" id="KW-1185">Reference proteome</keyword>
<organism evidence="2 3">
    <name type="scientific">Pseudomonas saxonica</name>
    <dbReference type="NCBI Taxonomy" id="2600598"/>
    <lineage>
        <taxon>Bacteria</taxon>
        <taxon>Pseudomonadati</taxon>
        <taxon>Pseudomonadota</taxon>
        <taxon>Gammaproteobacteria</taxon>
        <taxon>Pseudomonadales</taxon>
        <taxon>Pseudomonadaceae</taxon>
        <taxon>Pseudomonas</taxon>
    </lineage>
</organism>
<accession>A0ABY3GBK4</accession>
<evidence type="ECO:0000313" key="3">
    <source>
        <dbReference type="Proteomes" id="UP000318428"/>
    </source>
</evidence>
<name>A0ABY3GBK4_9PSED</name>
<proteinExistence type="predicted"/>
<sequence>MKGIAILVFAAAMLSGCAGSVWKATGTTDEFTDKTTMMVTTENYTAGSSIITSSLKFYPVVRKEGGEIYVGLMSGGRFKIPVGTVQIRIDQNEAWTITPQETPVGLIPASPELTLGLPAEQAELIKKTQAQAMENVYKMMSPYTVTGGDKAKSILRQMLAARVLKFRTVGFNQAGSTTGEVVLDDSLAQSLKLIGIDPNAL</sequence>
<reference evidence="2 3" key="1">
    <citation type="submission" date="2019-06" db="EMBL/GenBank/DDBJ databases">
        <title>Pseudomonas bimorpha sp. nov. isolated from bovine raw milk and skim milk concentrate.</title>
        <authorList>
            <person name="Hofmann K."/>
            <person name="Huptas C."/>
            <person name="Doll E."/>
            <person name="Scherer S."/>
            <person name="Wenning M."/>
        </authorList>
    </citation>
    <scope>NUCLEOTIDE SEQUENCE [LARGE SCALE GENOMIC DNA]</scope>
    <source>
        <strain evidence="2 3">DSM 108989</strain>
    </source>
</reference>
<dbReference type="EMBL" id="VFIO01000015">
    <property type="protein sequence ID" value="TWR85078.1"/>
    <property type="molecule type" value="Genomic_DNA"/>
</dbReference>